<dbReference type="InterPro" id="IPR020923">
    <property type="entry name" value="DNA_ligase_B"/>
</dbReference>
<organism evidence="10 11">
    <name type="scientific">Dyella lutea</name>
    <dbReference type="NCBI Taxonomy" id="2950441"/>
    <lineage>
        <taxon>Bacteria</taxon>
        <taxon>Pseudomonadati</taxon>
        <taxon>Pseudomonadota</taxon>
        <taxon>Gammaproteobacteria</taxon>
        <taxon>Lysobacterales</taxon>
        <taxon>Rhodanobacteraceae</taxon>
        <taxon>Dyella</taxon>
    </lineage>
</organism>
<reference evidence="10 11" key="1">
    <citation type="submission" date="2022-06" db="EMBL/GenBank/DDBJ databases">
        <title>Dyella sp. Sa strain:Sa Genome sequencing.</title>
        <authorList>
            <person name="Park S."/>
        </authorList>
    </citation>
    <scope>NUCLEOTIDE SEQUENCE [LARGE SCALE GENOMIC DNA]</scope>
    <source>
        <strain evidence="10 11">Sa</strain>
    </source>
</reference>
<dbReference type="PANTHER" id="PTHR47810:SF1">
    <property type="entry name" value="DNA LIGASE B"/>
    <property type="match status" value="1"/>
</dbReference>
<dbReference type="GO" id="GO:0003911">
    <property type="term" value="F:DNA ligase (NAD+) activity"/>
    <property type="evidence" value="ECO:0007669"/>
    <property type="project" value="UniProtKB-EC"/>
</dbReference>
<evidence type="ECO:0000256" key="1">
    <source>
        <dbReference type="ARBA" id="ARBA00022598"/>
    </source>
</evidence>
<feature type="active site" description="N6-AMP-lysine intermediate" evidence="7">
    <location>
        <position position="133"/>
    </location>
</feature>
<feature type="chain" id="PRO_5045524531" description="DNA ligase B" evidence="8">
    <location>
        <begin position="26"/>
        <end position="564"/>
    </location>
</feature>
<dbReference type="SUPFAM" id="SSF47781">
    <property type="entry name" value="RuvA domain 2-like"/>
    <property type="match status" value="1"/>
</dbReference>
<dbReference type="Pfam" id="PF03120">
    <property type="entry name" value="OB_DNA_ligase"/>
    <property type="match status" value="1"/>
</dbReference>
<keyword evidence="1 7" id="KW-0436">Ligase</keyword>
<dbReference type="Gene3D" id="2.40.50.140">
    <property type="entry name" value="Nucleic acid-binding proteins"/>
    <property type="match status" value="1"/>
</dbReference>
<dbReference type="EC" id="6.5.1.2" evidence="7"/>
<dbReference type="InterPro" id="IPR010994">
    <property type="entry name" value="RuvA_2-like"/>
</dbReference>
<comment type="caution">
    <text evidence="10">The sequence shown here is derived from an EMBL/GenBank/DDBJ whole genome shotgun (WGS) entry which is preliminary data.</text>
</comment>
<dbReference type="SUPFAM" id="SSF50249">
    <property type="entry name" value="Nucleic acid-binding proteins"/>
    <property type="match status" value="1"/>
</dbReference>
<keyword evidence="4 7" id="KW-0520">NAD</keyword>
<dbReference type="SUPFAM" id="SSF56091">
    <property type="entry name" value="DNA ligase/mRNA capping enzyme, catalytic domain"/>
    <property type="match status" value="1"/>
</dbReference>
<keyword evidence="2 7" id="KW-0235">DNA replication</keyword>
<feature type="signal peptide" evidence="8">
    <location>
        <begin position="1"/>
        <end position="25"/>
    </location>
</feature>
<evidence type="ECO:0000259" key="9">
    <source>
        <dbReference type="SMART" id="SM00532"/>
    </source>
</evidence>
<protein>
    <recommendedName>
        <fullName evidence="7">DNA ligase B</fullName>
        <ecNumber evidence="7">6.5.1.2</ecNumber>
    </recommendedName>
    <alternativeName>
        <fullName evidence="7">Polydeoxyribonucleotide synthase [NAD(+)] B</fullName>
    </alternativeName>
</protein>
<evidence type="ECO:0000256" key="6">
    <source>
        <dbReference type="ARBA" id="ARBA00034005"/>
    </source>
</evidence>
<keyword evidence="5 7" id="KW-0234">DNA repair</keyword>
<dbReference type="InterPro" id="IPR012340">
    <property type="entry name" value="NA-bd_OB-fold"/>
</dbReference>
<dbReference type="InterPro" id="IPR013839">
    <property type="entry name" value="DNAligase_adenylation"/>
</dbReference>
<dbReference type="Gene3D" id="1.10.150.20">
    <property type="entry name" value="5' to 3' exonuclease, C-terminal subdomain"/>
    <property type="match status" value="1"/>
</dbReference>
<evidence type="ECO:0000256" key="7">
    <source>
        <dbReference type="HAMAP-Rule" id="MF_01587"/>
    </source>
</evidence>
<keyword evidence="11" id="KW-1185">Reference proteome</keyword>
<evidence type="ECO:0000256" key="2">
    <source>
        <dbReference type="ARBA" id="ARBA00022705"/>
    </source>
</evidence>
<dbReference type="Pfam" id="PF01653">
    <property type="entry name" value="DNA_ligase_aden"/>
    <property type="match status" value="1"/>
</dbReference>
<name>A0ABT1F6V2_9GAMM</name>
<evidence type="ECO:0000256" key="8">
    <source>
        <dbReference type="SAM" id="SignalP"/>
    </source>
</evidence>
<dbReference type="InterPro" id="IPR050326">
    <property type="entry name" value="NAD_dep_DNA_ligaseB"/>
</dbReference>
<evidence type="ECO:0000256" key="4">
    <source>
        <dbReference type="ARBA" id="ARBA00023027"/>
    </source>
</evidence>
<dbReference type="RefSeq" id="WP_253564883.1">
    <property type="nucleotide sequence ID" value="NZ_JAMZEK010000001.1"/>
</dbReference>
<evidence type="ECO:0000313" key="10">
    <source>
        <dbReference type="EMBL" id="MCP1373124.1"/>
    </source>
</evidence>
<dbReference type="InterPro" id="IPR013840">
    <property type="entry name" value="DNAligase_N"/>
</dbReference>
<accession>A0ABT1F6V2</accession>
<gene>
    <name evidence="7 10" type="primary">ligB</name>
    <name evidence="10" type="ORF">NC595_03515</name>
</gene>
<dbReference type="Gene3D" id="3.30.470.30">
    <property type="entry name" value="DNA ligase/mRNA capping enzyme"/>
    <property type="match status" value="1"/>
</dbReference>
<dbReference type="InterPro" id="IPR004150">
    <property type="entry name" value="NAD_DNA_ligase_OB"/>
</dbReference>
<comment type="catalytic activity">
    <reaction evidence="6 7">
        <text>NAD(+) + (deoxyribonucleotide)n-3'-hydroxyl + 5'-phospho-(deoxyribonucleotide)m = (deoxyribonucleotide)n+m + AMP + beta-nicotinamide D-nucleotide.</text>
        <dbReference type="EC" id="6.5.1.2"/>
    </reaction>
</comment>
<evidence type="ECO:0000256" key="3">
    <source>
        <dbReference type="ARBA" id="ARBA00022763"/>
    </source>
</evidence>
<dbReference type="EMBL" id="JAMZEK010000001">
    <property type="protein sequence ID" value="MCP1373124.1"/>
    <property type="molecule type" value="Genomic_DNA"/>
</dbReference>
<dbReference type="Proteomes" id="UP001204615">
    <property type="component" value="Unassembled WGS sequence"/>
</dbReference>
<feature type="domain" description="NAD-dependent DNA ligase N-terminal" evidence="9">
    <location>
        <begin position="34"/>
        <end position="435"/>
    </location>
</feature>
<dbReference type="NCBIfam" id="NF005987">
    <property type="entry name" value="PRK08097.1"/>
    <property type="match status" value="1"/>
</dbReference>
<dbReference type="PANTHER" id="PTHR47810">
    <property type="entry name" value="DNA LIGASE"/>
    <property type="match status" value="1"/>
</dbReference>
<dbReference type="SMART" id="SM00532">
    <property type="entry name" value="LIGANc"/>
    <property type="match status" value="1"/>
</dbReference>
<keyword evidence="8" id="KW-0732">Signal</keyword>
<evidence type="ECO:0000313" key="11">
    <source>
        <dbReference type="Proteomes" id="UP001204615"/>
    </source>
</evidence>
<evidence type="ECO:0000256" key="5">
    <source>
        <dbReference type="ARBA" id="ARBA00023204"/>
    </source>
</evidence>
<comment type="similarity">
    <text evidence="7">Belongs to the NAD-dependent DNA ligase family. LigB subfamily.</text>
</comment>
<dbReference type="HAMAP" id="MF_01587">
    <property type="entry name" value="DNA_ligase_B"/>
    <property type="match status" value="1"/>
</dbReference>
<dbReference type="Gene3D" id="1.10.287.610">
    <property type="entry name" value="Helix hairpin bin"/>
    <property type="match status" value="1"/>
</dbReference>
<keyword evidence="3 7" id="KW-0227">DNA damage</keyword>
<sequence length="564" mass="60944">MRWTAKPAGSVLLALAWMTNGAAQAGCPAWPPARARQELLGLRDRLAAWNHAYRVDGRSPVSDAVYDQSLAQYRAWRDCFPSQAPAELPHLADASGRVRAPVVQTGLAKLPDAAAVRAWMAARGGRDLWIQPKADGVAVTLLYEHGKLREAVSRGDGTRGSDWTAAARRIAAVPDFLPNAPPRVVLQGELVWHLPGHVQARDGGDNARSRVAGALARTTLDDATAAHIGLFVWDWPSGPSAMRDRLAGLRAMGLTASAALTEPVANLAEATAWRERWYRQGLPFAADGVVLRQGTRPAAGTWKAAPPDWAVAWKYPAAQALATVRAVEFRTGRSGRVSVVLVLDPVQLGDHRVRRVSAGSLARWRRLDVRPGDRVGLSLAGLTIPRLDGVAWHPARRGPLPQPPARHGPMDCWRYTRDCQAQFLARLDWLGGHHGLDLDGVGEGTWQRLLDAGKLNGLLDWLALDAAELAQVDGIGPARAVAIASSFAVARRAGFQRWLAALAPPPMGDASAPDWATLVSRSEAQWQAQPRIGAVRAHRLHAFFRHPEVMALAARLHEVGVAGF</sequence>
<comment type="function">
    <text evidence="7">Catalyzes the formation of phosphodiester linkages between 5'-phosphoryl and 3'-hydroxyl groups in double-stranded DNA using NAD as a coenzyme and as the energy source for the reaction.</text>
</comment>
<proteinExistence type="inferred from homology"/>